<evidence type="ECO:0000256" key="6">
    <source>
        <dbReference type="ARBA" id="ARBA00023136"/>
    </source>
</evidence>
<keyword evidence="3 8" id="KW-1134">Transmembrane beta strand</keyword>
<dbReference type="InterPro" id="IPR036942">
    <property type="entry name" value="Beta-barrel_TonB_sf"/>
</dbReference>
<keyword evidence="2 8" id="KW-0813">Transport</keyword>
<dbReference type="GO" id="GO:0033214">
    <property type="term" value="P:siderophore-iron import into cell"/>
    <property type="evidence" value="ECO:0007669"/>
    <property type="project" value="TreeGrafter"/>
</dbReference>
<proteinExistence type="inferred from homology"/>
<feature type="signal peptide" evidence="10">
    <location>
        <begin position="1"/>
        <end position="18"/>
    </location>
</feature>
<evidence type="ECO:0000256" key="4">
    <source>
        <dbReference type="ARBA" id="ARBA00022692"/>
    </source>
</evidence>
<comment type="subcellular location">
    <subcellularLocation>
        <location evidence="1 8">Cell outer membrane</location>
        <topology evidence="1 8">Multi-pass membrane protein</topology>
    </subcellularLocation>
</comment>
<dbReference type="InterPro" id="IPR012910">
    <property type="entry name" value="Plug_dom"/>
</dbReference>
<dbReference type="Gene3D" id="2.40.170.20">
    <property type="entry name" value="TonB-dependent receptor, beta-barrel domain"/>
    <property type="match status" value="1"/>
</dbReference>
<dbReference type="PROSITE" id="PS52016">
    <property type="entry name" value="TONB_DEPENDENT_REC_3"/>
    <property type="match status" value="1"/>
</dbReference>
<reference evidence="13" key="1">
    <citation type="submission" date="2019-10" db="EMBL/GenBank/DDBJ databases">
        <title>Draft genome sequence of Panacibacter sp. KCS-6.</title>
        <authorList>
            <person name="Yim K.J."/>
        </authorList>
    </citation>
    <scope>NUCLEOTIDE SEQUENCE</scope>
    <source>
        <strain evidence="13">KCS-6</strain>
    </source>
</reference>
<gene>
    <name evidence="13" type="ORF">GD597_11865</name>
</gene>
<dbReference type="Pfam" id="PF07715">
    <property type="entry name" value="Plug"/>
    <property type="match status" value="1"/>
</dbReference>
<dbReference type="InterPro" id="IPR000531">
    <property type="entry name" value="Beta-barrel_TonB"/>
</dbReference>
<dbReference type="Gene3D" id="2.170.130.10">
    <property type="entry name" value="TonB-dependent receptor, plug domain"/>
    <property type="match status" value="1"/>
</dbReference>
<dbReference type="GO" id="GO:0009279">
    <property type="term" value="C:cell outer membrane"/>
    <property type="evidence" value="ECO:0007669"/>
    <property type="project" value="UniProtKB-SubCell"/>
</dbReference>
<keyword evidence="13" id="KW-0675">Receptor</keyword>
<keyword evidence="5 9" id="KW-0798">TonB box</keyword>
<evidence type="ECO:0000313" key="13">
    <source>
        <dbReference type="EMBL" id="NNV56158.1"/>
    </source>
</evidence>
<keyword evidence="14" id="KW-1185">Reference proteome</keyword>
<dbReference type="PANTHER" id="PTHR30442">
    <property type="entry name" value="IRON III DICITRATE TRANSPORT PROTEIN FECA"/>
    <property type="match status" value="1"/>
</dbReference>
<dbReference type="AlphaFoldDB" id="A0A8J8FDW7"/>
<keyword evidence="7 8" id="KW-0998">Cell outer membrane</keyword>
<dbReference type="InterPro" id="IPR039426">
    <property type="entry name" value="TonB-dep_rcpt-like"/>
</dbReference>
<dbReference type="SUPFAM" id="SSF56935">
    <property type="entry name" value="Porins"/>
    <property type="match status" value="1"/>
</dbReference>
<dbReference type="PANTHER" id="PTHR30442:SF0">
    <property type="entry name" value="FE(3+) DICITRATE TRANSPORT PROTEIN FECA"/>
    <property type="match status" value="1"/>
</dbReference>
<organism evidence="13 14">
    <name type="scientific">Limnovirga soli</name>
    <dbReference type="NCBI Taxonomy" id="2656915"/>
    <lineage>
        <taxon>Bacteria</taxon>
        <taxon>Pseudomonadati</taxon>
        <taxon>Bacteroidota</taxon>
        <taxon>Chitinophagia</taxon>
        <taxon>Chitinophagales</taxon>
        <taxon>Chitinophagaceae</taxon>
        <taxon>Limnovirga</taxon>
    </lineage>
</organism>
<dbReference type="Pfam" id="PF00593">
    <property type="entry name" value="TonB_dep_Rec_b-barrel"/>
    <property type="match status" value="1"/>
</dbReference>
<dbReference type="InterPro" id="IPR037066">
    <property type="entry name" value="Plug_dom_sf"/>
</dbReference>
<name>A0A8J8FDW7_9BACT</name>
<sequence length="746" mass="83286">MRNWITGAFIFFATATLAQDTNLAQQDTLSPKEFLPDVTVVGKDTRHDMVQMPEIVGTHIFAGKKNALVVVNNVNGNVVNNTMRQILAKVPGIHIWESDGSGVQIGIATRGLSPNRSWDFNIRQNGYDISADPFGYPEAYYNPPMQAVQRIQIIKGAGALQFGPQLGGMVNYVLQDGSDIKKPLMAETQNTVGSFGMLNTYNAIGGTGKKSHFYAFFDHRNGDGWRNNSQYKTNTGFGTYTYRFSDKWKAGIELLHYEMLGQQPGGLTDALFKTDAQQSFRSRNWLNINWTTAAANIDFSPNTNSHFNLKVYGLKGDRNSIGYVQPITVKDSINPVTHQYANRTIDIDTYRNMGAELRHLLHYKMGKQINSLTASARYYKGNTTRYRAGLGDTGSDFNKENLNSTFPTHLNFDAENIAFAVENIFRVNKNLIIIPGARWESLSGTVVGRLNYNSAGDENKLSPTRKTRNFLLMGLAAEYHIGNTELYANTTQSYRPIQFADLAVNPTTEIVDPNLKDGKGLSADLGYRGKLGNFLFFDANFFYLKYDNRIGTITQQRLDSSTYNYRTNIGKSSSRGIEALVELNPFQAGWLGKKYGEISVFVSYAYTNARYDDVKVITKASNNTLVETNLKNNRVENAPQHLLRSGLTYFYKTFSLTTQLSYVSSTFSDANNTQTPNAAATVGLIPAYTVADISCAYKFRENYTIKAGINNFTNKMYFTRRAGGYPGPGLMPSDARNYFVTLGIKI</sequence>
<dbReference type="EMBL" id="WHPF01000007">
    <property type="protein sequence ID" value="NNV56158.1"/>
    <property type="molecule type" value="Genomic_DNA"/>
</dbReference>
<feature type="domain" description="TonB-dependent receptor-like beta-barrel" evidence="11">
    <location>
        <begin position="276"/>
        <end position="711"/>
    </location>
</feature>
<comment type="caution">
    <text evidence="13">The sequence shown here is derived from an EMBL/GenBank/DDBJ whole genome shotgun (WGS) entry which is preliminary data.</text>
</comment>
<evidence type="ECO:0000256" key="8">
    <source>
        <dbReference type="PROSITE-ProRule" id="PRU01360"/>
    </source>
</evidence>
<evidence type="ECO:0000313" key="14">
    <source>
        <dbReference type="Proteomes" id="UP000598971"/>
    </source>
</evidence>
<dbReference type="RefSeq" id="WP_171608089.1">
    <property type="nucleotide sequence ID" value="NZ_WHPF01000007.1"/>
</dbReference>
<evidence type="ECO:0000256" key="9">
    <source>
        <dbReference type="RuleBase" id="RU003357"/>
    </source>
</evidence>
<evidence type="ECO:0000259" key="11">
    <source>
        <dbReference type="Pfam" id="PF00593"/>
    </source>
</evidence>
<keyword evidence="4 8" id="KW-0812">Transmembrane</keyword>
<dbReference type="Proteomes" id="UP000598971">
    <property type="component" value="Unassembled WGS sequence"/>
</dbReference>
<evidence type="ECO:0000259" key="12">
    <source>
        <dbReference type="Pfam" id="PF07715"/>
    </source>
</evidence>
<keyword evidence="10" id="KW-0732">Signal</keyword>
<comment type="similarity">
    <text evidence="8 9">Belongs to the TonB-dependent receptor family.</text>
</comment>
<feature type="domain" description="TonB-dependent receptor plug" evidence="12">
    <location>
        <begin position="80"/>
        <end position="165"/>
    </location>
</feature>
<evidence type="ECO:0000256" key="5">
    <source>
        <dbReference type="ARBA" id="ARBA00023077"/>
    </source>
</evidence>
<evidence type="ECO:0000256" key="3">
    <source>
        <dbReference type="ARBA" id="ARBA00022452"/>
    </source>
</evidence>
<evidence type="ECO:0000256" key="2">
    <source>
        <dbReference type="ARBA" id="ARBA00022448"/>
    </source>
</evidence>
<evidence type="ECO:0000256" key="1">
    <source>
        <dbReference type="ARBA" id="ARBA00004571"/>
    </source>
</evidence>
<keyword evidence="6 8" id="KW-0472">Membrane</keyword>
<feature type="chain" id="PRO_5035286251" evidence="10">
    <location>
        <begin position="19"/>
        <end position="746"/>
    </location>
</feature>
<evidence type="ECO:0000256" key="7">
    <source>
        <dbReference type="ARBA" id="ARBA00023237"/>
    </source>
</evidence>
<accession>A0A8J8FDW7</accession>
<protein>
    <submittedName>
        <fullName evidence="13">TonB-dependent receptor plug domain-containing protein</fullName>
    </submittedName>
</protein>
<evidence type="ECO:0000256" key="10">
    <source>
        <dbReference type="SAM" id="SignalP"/>
    </source>
</evidence>